<dbReference type="AlphaFoldDB" id="Q7NMG1"/>
<dbReference type="SUPFAM" id="SSF111369">
    <property type="entry name" value="HlyD-like secretion proteins"/>
    <property type="match status" value="1"/>
</dbReference>
<dbReference type="PANTHER" id="PTHR30469:SF15">
    <property type="entry name" value="HLYD FAMILY OF SECRETION PROTEINS"/>
    <property type="match status" value="1"/>
</dbReference>
<dbReference type="PANTHER" id="PTHR30469">
    <property type="entry name" value="MULTIDRUG RESISTANCE PROTEIN MDTA"/>
    <property type="match status" value="1"/>
</dbReference>
<dbReference type="EnsemblBacteria" id="BAC88746">
    <property type="protein sequence ID" value="BAC88746"/>
    <property type="gene ID" value="BAC88746"/>
</dbReference>
<dbReference type="FunFam" id="2.40.50.100:FF:000077">
    <property type="entry name" value="Glycoside hydrolase family 43"/>
    <property type="match status" value="1"/>
</dbReference>
<protein>
    <submittedName>
        <fullName evidence="12">Glr0805 protein</fullName>
    </submittedName>
</protein>
<dbReference type="GO" id="GO:1990281">
    <property type="term" value="C:efflux pump complex"/>
    <property type="evidence" value="ECO:0000318"/>
    <property type="project" value="GO_Central"/>
</dbReference>
<evidence type="ECO:0000256" key="3">
    <source>
        <dbReference type="ARBA" id="ARBA00022833"/>
    </source>
</evidence>
<feature type="domain" description="YknX-like C-terminal permuted SH3-like" evidence="11">
    <location>
        <begin position="353"/>
        <end position="420"/>
    </location>
</feature>
<dbReference type="Gene3D" id="1.10.287.470">
    <property type="entry name" value="Helix hairpin bin"/>
    <property type="match status" value="1"/>
</dbReference>
<dbReference type="InterPro" id="IPR058792">
    <property type="entry name" value="Beta-barrel_RND_2"/>
</dbReference>
<evidence type="ECO:0000256" key="8">
    <source>
        <dbReference type="SAM" id="Phobius"/>
    </source>
</evidence>
<evidence type="ECO:0000313" key="13">
    <source>
        <dbReference type="Proteomes" id="UP000000557"/>
    </source>
</evidence>
<keyword evidence="4" id="KW-0105">Cadmium resistance</keyword>
<feature type="domain" description="CusB-like beta-barrel" evidence="10">
    <location>
        <begin position="276"/>
        <end position="346"/>
    </location>
</feature>
<dbReference type="NCBIfam" id="TIGR01730">
    <property type="entry name" value="RND_mfp"/>
    <property type="match status" value="1"/>
</dbReference>
<feature type="region of interest" description="Disordered" evidence="7">
    <location>
        <begin position="1"/>
        <end position="25"/>
    </location>
</feature>
<dbReference type="STRING" id="251221.gene:10758282"/>
<evidence type="ECO:0000313" key="12">
    <source>
        <dbReference type="EMBL" id="BAC88746.1"/>
    </source>
</evidence>
<dbReference type="InterPro" id="IPR006143">
    <property type="entry name" value="RND_pump_MFP"/>
</dbReference>
<name>Q7NMG1_GLOVI</name>
<keyword evidence="8" id="KW-0472">Membrane</keyword>
<dbReference type="InParanoid" id="Q7NMG1"/>
<dbReference type="KEGG" id="gvi:glr0805"/>
<evidence type="ECO:0000256" key="1">
    <source>
        <dbReference type="ARBA" id="ARBA00009477"/>
    </source>
</evidence>
<dbReference type="Pfam" id="PF25989">
    <property type="entry name" value="YknX_C"/>
    <property type="match status" value="1"/>
</dbReference>
<reference evidence="12 13" key="1">
    <citation type="journal article" date="2003" name="DNA Res.">
        <title>Complete genome structure of Gloeobacter violaceus PCC 7421, a cyanobacterium that lacks thylakoids.</title>
        <authorList>
            <person name="Nakamura Y."/>
            <person name="Kaneko T."/>
            <person name="Sato S."/>
            <person name="Mimuro M."/>
            <person name="Miyashita H."/>
            <person name="Tsuchiya T."/>
            <person name="Sasamoto S."/>
            <person name="Watanabe A."/>
            <person name="Kawashima K."/>
            <person name="Kishida Y."/>
            <person name="Kiyokawa C."/>
            <person name="Kohara M."/>
            <person name="Matsumoto M."/>
            <person name="Matsuno A."/>
            <person name="Nakazaki N."/>
            <person name="Shimpo S."/>
            <person name="Takeuchi C."/>
            <person name="Yamada M."/>
            <person name="Tabata S."/>
        </authorList>
    </citation>
    <scope>NUCLEOTIDE SEQUENCE [LARGE SCALE GENOMIC DNA]</scope>
    <source>
        <strain evidence="13">ATCC 29082 / PCC 7421</strain>
    </source>
</reference>
<dbReference type="GO" id="GO:0046686">
    <property type="term" value="P:response to cadmium ion"/>
    <property type="evidence" value="ECO:0007669"/>
    <property type="project" value="UniProtKB-KW"/>
</dbReference>
<dbReference type="HOGENOM" id="CLU_018816_1_3_3"/>
<dbReference type="FunFam" id="2.40.30.170:FF:000010">
    <property type="entry name" value="Efflux RND transporter periplasmic adaptor subunit"/>
    <property type="match status" value="1"/>
</dbReference>
<dbReference type="Gene3D" id="2.40.420.20">
    <property type="match status" value="1"/>
</dbReference>
<keyword evidence="3" id="KW-0862">Zinc</keyword>
<dbReference type="PATRIC" id="fig|251221.4.peg.822"/>
<dbReference type="Pfam" id="PF25954">
    <property type="entry name" value="Beta-barrel_RND_2"/>
    <property type="match status" value="1"/>
</dbReference>
<dbReference type="Proteomes" id="UP000000557">
    <property type="component" value="Chromosome"/>
</dbReference>
<dbReference type="PhylomeDB" id="Q7NMG1"/>
<evidence type="ECO:0000256" key="7">
    <source>
        <dbReference type="SAM" id="MobiDB-lite"/>
    </source>
</evidence>
<evidence type="ECO:0000256" key="2">
    <source>
        <dbReference type="ARBA" id="ARBA00022448"/>
    </source>
</evidence>
<dbReference type="FunFam" id="2.40.420.20:FF:000006">
    <property type="entry name" value="RND family efflux transporter MFP subunit"/>
    <property type="match status" value="1"/>
</dbReference>
<feature type="coiled-coil region" evidence="6">
    <location>
        <begin position="212"/>
        <end position="239"/>
    </location>
</feature>
<evidence type="ECO:0000256" key="5">
    <source>
        <dbReference type="ARBA" id="ARBA00058766"/>
    </source>
</evidence>
<keyword evidence="8" id="KW-1133">Transmembrane helix</keyword>
<accession>Q7NMG1</accession>
<keyword evidence="13" id="KW-1185">Reference proteome</keyword>
<reference evidence="12 13" key="2">
    <citation type="journal article" date="2003" name="DNA Res.">
        <title>Complete genome structure of Gloeobacter violaceus PCC 7421, a cyanobacterium that lacks thylakoids (supplement).</title>
        <authorList>
            <person name="Nakamura Y."/>
            <person name="Kaneko T."/>
            <person name="Sato S."/>
            <person name="Mimuro M."/>
            <person name="Miyashita H."/>
            <person name="Tsuchiya T."/>
            <person name="Sasamoto S."/>
            <person name="Watanabe A."/>
            <person name="Kawashima K."/>
            <person name="Kishida Y."/>
            <person name="Kiyokawa C."/>
            <person name="Kohara M."/>
            <person name="Matsumoto M."/>
            <person name="Matsuno A."/>
            <person name="Nakazaki N."/>
            <person name="Shimpo S."/>
            <person name="Takeuchi C."/>
            <person name="Yamada M."/>
            <person name="Tabata S."/>
        </authorList>
    </citation>
    <scope>NUCLEOTIDE SEQUENCE [LARGE SCALE GENOMIC DNA]</scope>
    <source>
        <strain evidence="13">ATCC 29082 / PCC 7421</strain>
    </source>
</reference>
<dbReference type="Gene3D" id="2.40.30.170">
    <property type="match status" value="1"/>
</dbReference>
<evidence type="ECO:0000259" key="9">
    <source>
        <dbReference type="Pfam" id="PF25917"/>
    </source>
</evidence>
<feature type="transmembrane region" description="Helical" evidence="8">
    <location>
        <begin position="34"/>
        <end position="54"/>
    </location>
</feature>
<sequence length="426" mass="44659">MGGAIMRPSLEGIENPPPTAHGGAIASPAKRSGLAVRLLVLAGIGLAGVLVFVLTRPAPEASEAARPPAALSVTVEPVQKRLLARTLMVTGSIAAWDELPIGAELTGLRIEGVYVEEGERVQRGQLLARLNDRPLRAQIRQVEAEIARGRALIAQSRANFAEARALRGEAEANRHRFDDLQRQGAISEVEATARRTSADTYGARLGGASQAIAVAESDLARAEARREELLAMLAQTRITAPAEGLISKRQAKLGSVVSPLSAQALFTLVRDRRLELQAEVSEVRLGAIAPGQAVAVQTDALPERRFAGRVREIAPAVDAGSRNALVKIDLPLDPALRPGMFARGELRFGAGPALAVPEGALIFDNGRAHLFVVQGEKAVRRAVETGARSGGQVEITGGLAAGEQIVLAGAGYLKDGARVRTAGGAS</sequence>
<feature type="domain" description="Multidrug resistance protein MdtA-like barrel-sandwich hybrid" evidence="9">
    <location>
        <begin position="109"/>
        <end position="262"/>
    </location>
</feature>
<dbReference type="OrthoDB" id="264111at2"/>
<gene>
    <name evidence="12" type="ordered locus">glr0805</name>
</gene>
<evidence type="ECO:0000259" key="10">
    <source>
        <dbReference type="Pfam" id="PF25954"/>
    </source>
</evidence>
<evidence type="ECO:0000256" key="4">
    <source>
        <dbReference type="ARBA" id="ARBA00043263"/>
    </source>
</evidence>
<dbReference type="Gene3D" id="2.40.50.100">
    <property type="match status" value="1"/>
</dbReference>
<dbReference type="GO" id="GO:0015562">
    <property type="term" value="F:efflux transmembrane transporter activity"/>
    <property type="evidence" value="ECO:0000318"/>
    <property type="project" value="GO_Central"/>
</dbReference>
<dbReference type="InterPro" id="IPR058637">
    <property type="entry name" value="YknX-like_C"/>
</dbReference>
<evidence type="ECO:0000259" key="11">
    <source>
        <dbReference type="Pfam" id="PF25989"/>
    </source>
</evidence>
<proteinExistence type="inferred from homology"/>
<dbReference type="InterPro" id="IPR058625">
    <property type="entry name" value="MdtA-like_BSH"/>
</dbReference>
<dbReference type="eggNOG" id="COG0845">
    <property type="taxonomic scope" value="Bacteria"/>
</dbReference>
<evidence type="ECO:0000256" key="6">
    <source>
        <dbReference type="SAM" id="Coils"/>
    </source>
</evidence>
<organism evidence="12 13">
    <name type="scientific">Gloeobacter violaceus (strain ATCC 29082 / PCC 7421)</name>
    <dbReference type="NCBI Taxonomy" id="251221"/>
    <lineage>
        <taxon>Bacteria</taxon>
        <taxon>Bacillati</taxon>
        <taxon>Cyanobacteriota</taxon>
        <taxon>Cyanophyceae</taxon>
        <taxon>Gloeobacterales</taxon>
        <taxon>Gloeobacteraceae</taxon>
        <taxon>Gloeobacter</taxon>
    </lineage>
</organism>
<dbReference type="EMBL" id="BA000045">
    <property type="protein sequence ID" value="BAC88746.1"/>
    <property type="molecule type" value="Genomic_DNA"/>
</dbReference>
<dbReference type="Pfam" id="PF25917">
    <property type="entry name" value="BSH_RND"/>
    <property type="match status" value="1"/>
</dbReference>
<keyword evidence="6" id="KW-0175">Coiled coil</keyword>
<keyword evidence="8" id="KW-0812">Transmembrane</keyword>
<keyword evidence="2" id="KW-0813">Transport</keyword>
<comment type="function">
    <text evidence="5">CzcA and CzcB together would act in zinc efflux nearly as effectively as the complete czc efflux system (CzcABC). The CzcB protein is thought to funnel zinc cations to the CzcA transport protein.</text>
</comment>
<comment type="similarity">
    <text evidence="1">Belongs to the membrane fusion protein (MFP) (TC 8.A.1) family.</text>
</comment>